<feature type="region of interest" description="Disordered" evidence="1">
    <location>
        <begin position="1"/>
        <end position="92"/>
    </location>
</feature>
<keyword evidence="3" id="KW-1185">Reference proteome</keyword>
<dbReference type="AlphaFoldDB" id="A0AAV7XZH4"/>
<evidence type="ECO:0000313" key="3">
    <source>
        <dbReference type="Proteomes" id="UP001075354"/>
    </source>
</evidence>
<dbReference type="Proteomes" id="UP001075354">
    <property type="component" value="Chromosome 1"/>
</dbReference>
<evidence type="ECO:0000256" key="1">
    <source>
        <dbReference type="SAM" id="MobiDB-lite"/>
    </source>
</evidence>
<comment type="caution">
    <text evidence="2">The sequence shown here is derived from an EMBL/GenBank/DDBJ whole genome shotgun (WGS) entry which is preliminary data.</text>
</comment>
<dbReference type="EMBL" id="JAPTSV010000001">
    <property type="protein sequence ID" value="KAJ1532139.1"/>
    <property type="molecule type" value="Genomic_DNA"/>
</dbReference>
<gene>
    <name evidence="2" type="ORF">ONE63_000764</name>
</gene>
<feature type="compositionally biased region" description="Low complexity" evidence="1">
    <location>
        <begin position="82"/>
        <end position="92"/>
    </location>
</feature>
<feature type="region of interest" description="Disordered" evidence="1">
    <location>
        <begin position="177"/>
        <end position="199"/>
    </location>
</feature>
<name>A0AAV7XZH4_9NEOP</name>
<reference evidence="2" key="1">
    <citation type="submission" date="2022-12" db="EMBL/GenBank/DDBJ databases">
        <title>Chromosome-level genome assembly of the bean flower thrips Megalurothrips usitatus.</title>
        <authorList>
            <person name="Ma L."/>
            <person name="Liu Q."/>
            <person name="Li H."/>
            <person name="Cai W."/>
        </authorList>
    </citation>
    <scope>NUCLEOTIDE SEQUENCE</scope>
    <source>
        <strain evidence="2">Cailab_2022a</strain>
    </source>
</reference>
<protein>
    <submittedName>
        <fullName evidence="2">Uncharacterized protein</fullName>
    </submittedName>
</protein>
<sequence>MPSPRSVEDGDVSGGESSGQESPRAVTPEPQGPQGAHGGGSAPKFNLSDMIRSGIRNVLQKGGGGGSGGLDPPNAPEAHQQTSTSTPASLTASSAASLITAPYPGVMYQTAQGLVYATPSSALPNGVILSLPPGIQLQPHNESNGSTSSSSAQAAAAAAVLRQPQFIRIPFPMALSEPQLSTQSRNNVSEAADLSKGRK</sequence>
<proteinExistence type="predicted"/>
<accession>A0AAV7XZH4</accession>
<organism evidence="2 3">
    <name type="scientific">Megalurothrips usitatus</name>
    <name type="common">bean blossom thrips</name>
    <dbReference type="NCBI Taxonomy" id="439358"/>
    <lineage>
        <taxon>Eukaryota</taxon>
        <taxon>Metazoa</taxon>
        <taxon>Ecdysozoa</taxon>
        <taxon>Arthropoda</taxon>
        <taxon>Hexapoda</taxon>
        <taxon>Insecta</taxon>
        <taxon>Pterygota</taxon>
        <taxon>Neoptera</taxon>
        <taxon>Paraneoptera</taxon>
        <taxon>Thysanoptera</taxon>
        <taxon>Terebrantia</taxon>
        <taxon>Thripoidea</taxon>
        <taxon>Thripidae</taxon>
        <taxon>Megalurothrips</taxon>
    </lineage>
</organism>
<evidence type="ECO:0000313" key="2">
    <source>
        <dbReference type="EMBL" id="KAJ1532139.1"/>
    </source>
</evidence>
<feature type="compositionally biased region" description="Polar residues" evidence="1">
    <location>
        <begin position="178"/>
        <end position="189"/>
    </location>
</feature>